<keyword evidence="1" id="KW-1133">Transmembrane helix</keyword>
<accession>A0A6A6ZUY0</accession>
<gene>
    <name evidence="2" type="ORF">CC86DRAFT_371369</name>
</gene>
<reference evidence="2" key="1">
    <citation type="journal article" date="2020" name="Stud. Mycol.">
        <title>101 Dothideomycetes genomes: a test case for predicting lifestyles and emergence of pathogens.</title>
        <authorList>
            <person name="Haridas S."/>
            <person name="Albert R."/>
            <person name="Binder M."/>
            <person name="Bloem J."/>
            <person name="Labutti K."/>
            <person name="Salamov A."/>
            <person name="Andreopoulos B."/>
            <person name="Baker S."/>
            <person name="Barry K."/>
            <person name="Bills G."/>
            <person name="Bluhm B."/>
            <person name="Cannon C."/>
            <person name="Castanera R."/>
            <person name="Culley D."/>
            <person name="Daum C."/>
            <person name="Ezra D."/>
            <person name="Gonzalez J."/>
            <person name="Henrissat B."/>
            <person name="Kuo A."/>
            <person name="Liang C."/>
            <person name="Lipzen A."/>
            <person name="Lutzoni F."/>
            <person name="Magnuson J."/>
            <person name="Mondo S."/>
            <person name="Nolan M."/>
            <person name="Ohm R."/>
            <person name="Pangilinan J."/>
            <person name="Park H.-J."/>
            <person name="Ramirez L."/>
            <person name="Alfaro M."/>
            <person name="Sun H."/>
            <person name="Tritt A."/>
            <person name="Yoshinaga Y."/>
            <person name="Zwiers L.-H."/>
            <person name="Turgeon B."/>
            <person name="Goodwin S."/>
            <person name="Spatafora J."/>
            <person name="Crous P."/>
            <person name="Grigoriev I."/>
        </authorList>
    </citation>
    <scope>NUCLEOTIDE SEQUENCE</scope>
    <source>
        <strain evidence="2">CBS 113818</strain>
    </source>
</reference>
<dbReference type="OrthoDB" id="5405107at2759"/>
<proteinExistence type="predicted"/>
<dbReference type="EMBL" id="MU006229">
    <property type="protein sequence ID" value="KAF2824881.1"/>
    <property type="molecule type" value="Genomic_DNA"/>
</dbReference>
<keyword evidence="1" id="KW-0812">Transmembrane</keyword>
<organism evidence="2 3">
    <name type="scientific">Ophiobolus disseminans</name>
    <dbReference type="NCBI Taxonomy" id="1469910"/>
    <lineage>
        <taxon>Eukaryota</taxon>
        <taxon>Fungi</taxon>
        <taxon>Dikarya</taxon>
        <taxon>Ascomycota</taxon>
        <taxon>Pezizomycotina</taxon>
        <taxon>Dothideomycetes</taxon>
        <taxon>Pleosporomycetidae</taxon>
        <taxon>Pleosporales</taxon>
        <taxon>Pleosporineae</taxon>
        <taxon>Phaeosphaeriaceae</taxon>
        <taxon>Ophiobolus</taxon>
    </lineage>
</organism>
<evidence type="ECO:0000256" key="1">
    <source>
        <dbReference type="SAM" id="Phobius"/>
    </source>
</evidence>
<dbReference type="AlphaFoldDB" id="A0A6A6ZUY0"/>
<keyword evidence="1" id="KW-0472">Membrane</keyword>
<evidence type="ECO:0000313" key="3">
    <source>
        <dbReference type="Proteomes" id="UP000799424"/>
    </source>
</evidence>
<evidence type="ECO:0000313" key="2">
    <source>
        <dbReference type="EMBL" id="KAF2824881.1"/>
    </source>
</evidence>
<dbReference type="Proteomes" id="UP000799424">
    <property type="component" value="Unassembled WGS sequence"/>
</dbReference>
<evidence type="ECO:0008006" key="4">
    <source>
        <dbReference type="Google" id="ProtNLM"/>
    </source>
</evidence>
<keyword evidence="3" id="KW-1185">Reference proteome</keyword>
<feature type="transmembrane region" description="Helical" evidence="1">
    <location>
        <begin position="87"/>
        <end position="104"/>
    </location>
</feature>
<feature type="transmembrane region" description="Helical" evidence="1">
    <location>
        <begin position="139"/>
        <end position="161"/>
    </location>
</feature>
<sequence>MSIPVAKSFLQLACTSALSGYALFLSYQNITRLQQYEEKSKKAAEWSNTAAQRLHKTRATQTSGTISLLISFFTPIALLSSSHGTNPTILMTAGAANAVILFFARTHMANFWNDSVQTRVPFVQKFNDAIRGSEQVVRILGALSAAWGVATVGWAAMGWGWI</sequence>
<feature type="transmembrane region" description="Helical" evidence="1">
    <location>
        <begin position="62"/>
        <end position="81"/>
    </location>
</feature>
<name>A0A6A6ZUY0_9PLEO</name>
<protein>
    <recommendedName>
        <fullName evidence="4">DUF1772-domain-containing protein</fullName>
    </recommendedName>
</protein>